<keyword evidence="4" id="KW-1185">Reference proteome</keyword>
<dbReference type="EMBL" id="SJPT01000004">
    <property type="protein sequence ID" value="TWU23396.1"/>
    <property type="molecule type" value="Genomic_DNA"/>
</dbReference>
<evidence type="ECO:0000256" key="1">
    <source>
        <dbReference type="SAM" id="MobiDB-lite"/>
    </source>
</evidence>
<evidence type="ECO:0008006" key="5">
    <source>
        <dbReference type="Google" id="ProtNLM"/>
    </source>
</evidence>
<reference evidence="3 4" key="1">
    <citation type="submission" date="2019-02" db="EMBL/GenBank/DDBJ databases">
        <title>Deep-cultivation of Planctomycetes and their phenomic and genomic characterization uncovers novel biology.</title>
        <authorList>
            <person name="Wiegand S."/>
            <person name="Jogler M."/>
            <person name="Boedeker C."/>
            <person name="Pinto D."/>
            <person name="Vollmers J."/>
            <person name="Rivas-Marin E."/>
            <person name="Kohn T."/>
            <person name="Peeters S.H."/>
            <person name="Heuer A."/>
            <person name="Rast P."/>
            <person name="Oberbeckmann S."/>
            <person name="Bunk B."/>
            <person name="Jeske O."/>
            <person name="Meyerdierks A."/>
            <person name="Storesund J.E."/>
            <person name="Kallscheuer N."/>
            <person name="Luecker S."/>
            <person name="Lage O.M."/>
            <person name="Pohl T."/>
            <person name="Merkel B.J."/>
            <person name="Hornburger P."/>
            <person name="Mueller R.-W."/>
            <person name="Bruemmer F."/>
            <person name="Labrenz M."/>
            <person name="Spormann A.M."/>
            <person name="Op Den Camp H."/>
            <person name="Overmann J."/>
            <person name="Amann R."/>
            <person name="Jetten M.S.M."/>
            <person name="Mascher T."/>
            <person name="Medema M.H."/>
            <person name="Devos D.P."/>
            <person name="Kaster A.-K."/>
            <person name="Ovreas L."/>
            <person name="Rohde M."/>
            <person name="Galperin M.Y."/>
            <person name="Jogler C."/>
        </authorList>
    </citation>
    <scope>NUCLEOTIDE SEQUENCE [LARGE SCALE GENOMIC DNA]</scope>
    <source>
        <strain evidence="3 4">Pla52o</strain>
    </source>
</reference>
<evidence type="ECO:0000256" key="2">
    <source>
        <dbReference type="SAM" id="SignalP"/>
    </source>
</evidence>
<dbReference type="Proteomes" id="UP000316304">
    <property type="component" value="Unassembled WGS sequence"/>
</dbReference>
<feature type="region of interest" description="Disordered" evidence="1">
    <location>
        <begin position="32"/>
        <end position="59"/>
    </location>
</feature>
<accession>A0A5C6CJX1</accession>
<sequence length="59" mass="6109" precursor="true">MNISALCKTAAFFLFAGCLCLPLAGCGSSTDPVGVEDGGLQEDEAFKESEEYTSGEQGI</sequence>
<comment type="caution">
    <text evidence="3">The sequence shown here is derived from an EMBL/GenBank/DDBJ whole genome shotgun (WGS) entry which is preliminary data.</text>
</comment>
<dbReference type="OrthoDB" id="9970688at2"/>
<organism evidence="3 4">
    <name type="scientific">Novipirellula galeiformis</name>
    <dbReference type="NCBI Taxonomy" id="2528004"/>
    <lineage>
        <taxon>Bacteria</taxon>
        <taxon>Pseudomonadati</taxon>
        <taxon>Planctomycetota</taxon>
        <taxon>Planctomycetia</taxon>
        <taxon>Pirellulales</taxon>
        <taxon>Pirellulaceae</taxon>
        <taxon>Novipirellula</taxon>
    </lineage>
</organism>
<dbReference type="RefSeq" id="WP_146595107.1">
    <property type="nucleotide sequence ID" value="NZ_SJPT01000004.1"/>
</dbReference>
<proteinExistence type="predicted"/>
<dbReference type="AlphaFoldDB" id="A0A5C6CJX1"/>
<keyword evidence="2" id="KW-0732">Signal</keyword>
<protein>
    <recommendedName>
        <fullName evidence="5">Secreted protein</fullName>
    </recommendedName>
</protein>
<evidence type="ECO:0000313" key="3">
    <source>
        <dbReference type="EMBL" id="TWU23396.1"/>
    </source>
</evidence>
<feature type="signal peptide" evidence="2">
    <location>
        <begin position="1"/>
        <end position="16"/>
    </location>
</feature>
<feature type="chain" id="PRO_5023074497" description="Secreted protein" evidence="2">
    <location>
        <begin position="17"/>
        <end position="59"/>
    </location>
</feature>
<gene>
    <name evidence="3" type="ORF">Pla52o_29320</name>
</gene>
<evidence type="ECO:0000313" key="4">
    <source>
        <dbReference type="Proteomes" id="UP000316304"/>
    </source>
</evidence>
<name>A0A5C6CJX1_9BACT</name>